<dbReference type="Proteomes" id="UP000807025">
    <property type="component" value="Unassembled WGS sequence"/>
</dbReference>
<dbReference type="EMBL" id="MU154580">
    <property type="protein sequence ID" value="KAF9493850.1"/>
    <property type="molecule type" value="Genomic_DNA"/>
</dbReference>
<dbReference type="AlphaFoldDB" id="A0A9P5ZU51"/>
<evidence type="ECO:0000313" key="2">
    <source>
        <dbReference type="Proteomes" id="UP000807025"/>
    </source>
</evidence>
<dbReference type="OrthoDB" id="3259198at2759"/>
<keyword evidence="2" id="KW-1185">Reference proteome</keyword>
<sequence>NMANAVWSTMKIYGLVGRVIAIVMDNASNNNTLMEVLETHHRNEGYDSFSTKHAHLHCIPHTIHLAALKLLEGIGAITKTESTCAAGQGGDYQTTVSREEDDNAAVFMDATVDEYLHDDIISNCLKLICSQLRKIVWSVRSSLQQHKAWLEDVEFALCDAPSTANSTVPLMLILDVKT</sequence>
<feature type="non-terminal residue" evidence="1">
    <location>
        <position position="1"/>
    </location>
</feature>
<reference evidence="1" key="1">
    <citation type="submission" date="2020-11" db="EMBL/GenBank/DDBJ databases">
        <authorList>
            <consortium name="DOE Joint Genome Institute"/>
            <person name="Ahrendt S."/>
            <person name="Riley R."/>
            <person name="Andreopoulos W."/>
            <person name="Labutti K."/>
            <person name="Pangilinan J."/>
            <person name="Ruiz-Duenas F.J."/>
            <person name="Barrasa J.M."/>
            <person name="Sanchez-Garcia M."/>
            <person name="Camarero S."/>
            <person name="Miyauchi S."/>
            <person name="Serrano A."/>
            <person name="Linde D."/>
            <person name="Babiker R."/>
            <person name="Drula E."/>
            <person name="Ayuso-Fernandez I."/>
            <person name="Pacheco R."/>
            <person name="Padilla G."/>
            <person name="Ferreira P."/>
            <person name="Barriuso J."/>
            <person name="Kellner H."/>
            <person name="Castanera R."/>
            <person name="Alfaro M."/>
            <person name="Ramirez L."/>
            <person name="Pisabarro A.G."/>
            <person name="Kuo A."/>
            <person name="Tritt A."/>
            <person name="Lipzen A."/>
            <person name="He G."/>
            <person name="Yan M."/>
            <person name="Ng V."/>
            <person name="Cullen D."/>
            <person name="Martin F."/>
            <person name="Rosso M.-N."/>
            <person name="Henrissat B."/>
            <person name="Hibbett D."/>
            <person name="Martinez A.T."/>
            <person name="Grigoriev I.V."/>
        </authorList>
    </citation>
    <scope>NUCLEOTIDE SEQUENCE</scope>
    <source>
        <strain evidence="1">ATCC 90797</strain>
    </source>
</reference>
<evidence type="ECO:0000313" key="1">
    <source>
        <dbReference type="EMBL" id="KAF9493850.1"/>
    </source>
</evidence>
<accession>A0A9P5ZU51</accession>
<name>A0A9P5ZU51_PLEER</name>
<feature type="non-terminal residue" evidence="1">
    <location>
        <position position="178"/>
    </location>
</feature>
<comment type="caution">
    <text evidence="1">The sequence shown here is derived from an EMBL/GenBank/DDBJ whole genome shotgun (WGS) entry which is preliminary data.</text>
</comment>
<protein>
    <submittedName>
        <fullName evidence="1">Uncharacterized protein</fullName>
    </submittedName>
</protein>
<organism evidence="1 2">
    <name type="scientific">Pleurotus eryngii</name>
    <name type="common">Boletus of the steppes</name>
    <dbReference type="NCBI Taxonomy" id="5323"/>
    <lineage>
        <taxon>Eukaryota</taxon>
        <taxon>Fungi</taxon>
        <taxon>Dikarya</taxon>
        <taxon>Basidiomycota</taxon>
        <taxon>Agaricomycotina</taxon>
        <taxon>Agaricomycetes</taxon>
        <taxon>Agaricomycetidae</taxon>
        <taxon>Agaricales</taxon>
        <taxon>Pleurotineae</taxon>
        <taxon>Pleurotaceae</taxon>
        <taxon>Pleurotus</taxon>
    </lineage>
</organism>
<gene>
    <name evidence="1" type="ORF">BDN71DRAFT_1348279</name>
</gene>
<proteinExistence type="predicted"/>